<dbReference type="Gene3D" id="2.60.40.10">
    <property type="entry name" value="Immunoglobulins"/>
    <property type="match status" value="1"/>
</dbReference>
<proteinExistence type="predicted"/>
<dbReference type="EMBL" id="AP026709">
    <property type="protein sequence ID" value="BDQ37031.1"/>
    <property type="molecule type" value="Genomic_DNA"/>
</dbReference>
<protein>
    <recommendedName>
        <fullName evidence="3">DUF1573 domain-containing protein</fullName>
    </recommendedName>
</protein>
<evidence type="ECO:0008006" key="3">
    <source>
        <dbReference type="Google" id="ProtNLM"/>
    </source>
</evidence>
<dbReference type="InterPro" id="IPR013783">
    <property type="entry name" value="Ig-like_fold"/>
</dbReference>
<dbReference type="Proteomes" id="UP001317742">
    <property type="component" value="Chromosome"/>
</dbReference>
<keyword evidence="2" id="KW-1185">Reference proteome</keyword>
<evidence type="ECO:0000313" key="2">
    <source>
        <dbReference type="Proteomes" id="UP001317742"/>
    </source>
</evidence>
<evidence type="ECO:0000313" key="1">
    <source>
        <dbReference type="EMBL" id="BDQ37031.1"/>
    </source>
</evidence>
<gene>
    <name evidence="1" type="ORF">SYK_13910</name>
</gene>
<sequence length="146" mass="15985">MVISYNTFKYPGKFDKTVTVSTGEGKESQQTIHIVGYVDPIPMGVMVVTPRKTTVEGLVNGKATPTKIMIKNSGDASMTVTAVKSRKFKTTYWQGALKLEAGQTAPIEFLVTPNKLGRFMDIIMVYSDARNDIGKGYKAVLIGETK</sequence>
<reference evidence="1 2" key="1">
    <citation type="submission" date="2022-08" db="EMBL/GenBank/DDBJ databases">
        <title>Genome Sequence of the sulphate-reducing bacterium, Pseudodesulfovibrio sp. SYK.</title>
        <authorList>
            <person name="Kondo R."/>
            <person name="Kataoka T."/>
        </authorList>
    </citation>
    <scope>NUCLEOTIDE SEQUENCE [LARGE SCALE GENOMIC DNA]</scope>
    <source>
        <strain evidence="1 2">SYK</strain>
    </source>
</reference>
<organism evidence="1 2">
    <name type="scientific">Pseudodesulfovibrio nedwellii</name>
    <dbReference type="NCBI Taxonomy" id="2973072"/>
    <lineage>
        <taxon>Bacteria</taxon>
        <taxon>Pseudomonadati</taxon>
        <taxon>Thermodesulfobacteriota</taxon>
        <taxon>Desulfovibrionia</taxon>
        <taxon>Desulfovibrionales</taxon>
        <taxon>Desulfovibrionaceae</taxon>
    </lineage>
</organism>
<accession>A0ABM8AZW7</accession>
<name>A0ABM8AZW7_9BACT</name>